<feature type="region of interest" description="Disordered" evidence="1">
    <location>
        <begin position="294"/>
        <end position="354"/>
    </location>
</feature>
<feature type="compositionally biased region" description="Basic and acidic residues" evidence="1">
    <location>
        <begin position="19"/>
        <end position="42"/>
    </location>
</feature>
<dbReference type="PANTHER" id="PTHR34067">
    <property type="entry name" value="OS04G0193200 PROTEIN"/>
    <property type="match status" value="1"/>
</dbReference>
<proteinExistence type="predicted"/>
<protein>
    <submittedName>
        <fullName evidence="2">Uncharacterized protein</fullName>
    </submittedName>
</protein>
<dbReference type="AlphaFoldDB" id="A0AAV5IYG4"/>
<evidence type="ECO:0000313" key="2">
    <source>
        <dbReference type="EMBL" id="GKV04969.1"/>
    </source>
</evidence>
<feature type="region of interest" description="Disordered" evidence="1">
    <location>
        <begin position="15"/>
        <end position="42"/>
    </location>
</feature>
<gene>
    <name evidence="2" type="ORF">SLEP1_g17045</name>
</gene>
<keyword evidence="3" id="KW-1185">Reference proteome</keyword>
<feature type="compositionally biased region" description="Basic and acidic residues" evidence="1">
    <location>
        <begin position="338"/>
        <end position="353"/>
    </location>
</feature>
<comment type="caution">
    <text evidence="2">The sequence shown here is derived from an EMBL/GenBank/DDBJ whole genome shotgun (WGS) entry which is preliminary data.</text>
</comment>
<dbReference type="EMBL" id="BPVZ01000022">
    <property type="protein sequence ID" value="GKV04969.1"/>
    <property type="molecule type" value="Genomic_DNA"/>
</dbReference>
<dbReference type="Proteomes" id="UP001054252">
    <property type="component" value="Unassembled WGS sequence"/>
</dbReference>
<feature type="compositionally biased region" description="Polar residues" evidence="1">
    <location>
        <begin position="132"/>
        <end position="141"/>
    </location>
</feature>
<organism evidence="2 3">
    <name type="scientific">Rubroshorea leprosula</name>
    <dbReference type="NCBI Taxonomy" id="152421"/>
    <lineage>
        <taxon>Eukaryota</taxon>
        <taxon>Viridiplantae</taxon>
        <taxon>Streptophyta</taxon>
        <taxon>Embryophyta</taxon>
        <taxon>Tracheophyta</taxon>
        <taxon>Spermatophyta</taxon>
        <taxon>Magnoliopsida</taxon>
        <taxon>eudicotyledons</taxon>
        <taxon>Gunneridae</taxon>
        <taxon>Pentapetalae</taxon>
        <taxon>rosids</taxon>
        <taxon>malvids</taxon>
        <taxon>Malvales</taxon>
        <taxon>Dipterocarpaceae</taxon>
        <taxon>Rubroshorea</taxon>
    </lineage>
</organism>
<accession>A0AAV5IYG4</accession>
<feature type="compositionally biased region" description="Polar residues" evidence="1">
    <location>
        <begin position="294"/>
        <end position="313"/>
    </location>
</feature>
<sequence>MKDAHRFVETGVVGKHAFRPNDNDKNDKDLHDDKICSPTEAKKQKVVVHGTEGQFIGQVSNVSGITKDQQMNKEEKISLSDHASAQNKVGKDDEFSSSNLSVAKGSDHNVPASAIVVDTSNKQSQKDEKTSNETQKTQLSRVKSKVKKTFDLPRRASKRLAGIALDPTPELKTNTRASRTAVREPPEVVRGVAEGSLGGIAHKDANKSNCSSRNSATRDENSGMVEIESKGDSSQVVLLQKNQAILDVHSGKVESDDQVNQMPGPPLDLPLADLWADPCIAFAIKTLTGISDDTAKVSSESNSSKYPSWSLATSEDHSGREETGNILPLPDPAIPRELAGKPEKRYNKTDEKPGSPLDMPCADIFADPCIEFAIKTLTGAISIGCEQNNQDYFQPQSSSLQTQSSSHLTFSDVSTGNFSQTGFLSQQFNVTEGHVSTEQAILEPVFSYTRTASLQSSGGTVLQHRGKERR</sequence>
<feature type="compositionally biased region" description="Basic and acidic residues" evidence="1">
    <location>
        <begin position="314"/>
        <end position="323"/>
    </location>
</feature>
<name>A0AAV5IYG4_9ROSI</name>
<feature type="region of interest" description="Disordered" evidence="1">
    <location>
        <begin position="199"/>
        <end position="221"/>
    </location>
</feature>
<evidence type="ECO:0000313" key="3">
    <source>
        <dbReference type="Proteomes" id="UP001054252"/>
    </source>
</evidence>
<dbReference type="InterPro" id="IPR038945">
    <property type="entry name" value="MBD13-like"/>
</dbReference>
<reference evidence="2 3" key="1">
    <citation type="journal article" date="2021" name="Commun. Biol.">
        <title>The genome of Shorea leprosula (Dipterocarpaceae) highlights the ecological relevance of drought in aseasonal tropical rainforests.</title>
        <authorList>
            <person name="Ng K.K.S."/>
            <person name="Kobayashi M.J."/>
            <person name="Fawcett J.A."/>
            <person name="Hatakeyama M."/>
            <person name="Paape T."/>
            <person name="Ng C.H."/>
            <person name="Ang C.C."/>
            <person name="Tnah L.H."/>
            <person name="Lee C.T."/>
            <person name="Nishiyama T."/>
            <person name="Sese J."/>
            <person name="O'Brien M.J."/>
            <person name="Copetti D."/>
            <person name="Mohd Noor M.I."/>
            <person name="Ong R.C."/>
            <person name="Putra M."/>
            <person name="Sireger I.Z."/>
            <person name="Indrioko S."/>
            <person name="Kosugi Y."/>
            <person name="Izuno A."/>
            <person name="Isagi Y."/>
            <person name="Lee S.L."/>
            <person name="Shimizu K.K."/>
        </authorList>
    </citation>
    <scope>NUCLEOTIDE SEQUENCE [LARGE SCALE GENOMIC DNA]</scope>
    <source>
        <strain evidence="2">214</strain>
    </source>
</reference>
<dbReference type="PANTHER" id="PTHR34067:SF24">
    <property type="entry name" value="METHYL-CPG-BINDING DOMAIN-CONTAINING PROTEIN 13"/>
    <property type="match status" value="1"/>
</dbReference>
<feature type="region of interest" description="Disordered" evidence="1">
    <location>
        <begin position="80"/>
        <end position="147"/>
    </location>
</feature>
<evidence type="ECO:0000256" key="1">
    <source>
        <dbReference type="SAM" id="MobiDB-lite"/>
    </source>
</evidence>